<dbReference type="InterPro" id="IPR027372">
    <property type="entry name" value="Phytase-like_dom"/>
</dbReference>
<dbReference type="PIRSF" id="PIRSF031900">
    <property type="entry name" value="UCP031900"/>
    <property type="match status" value="1"/>
</dbReference>
<name>A0ABX0XNW5_9SPHN</name>
<evidence type="ECO:0000313" key="3">
    <source>
        <dbReference type="Proteomes" id="UP000734218"/>
    </source>
</evidence>
<evidence type="ECO:0000259" key="1">
    <source>
        <dbReference type="Pfam" id="PF13449"/>
    </source>
</evidence>
<gene>
    <name evidence="2" type="ORF">GGR88_002066</name>
</gene>
<proteinExistence type="predicted"/>
<accession>A0ABX0XNW5</accession>
<dbReference type="RefSeq" id="WP_167954617.1">
    <property type="nucleotide sequence ID" value="NZ_JAATJE010000002.1"/>
</dbReference>
<dbReference type="EMBL" id="JAATJE010000002">
    <property type="protein sequence ID" value="NJC34552.1"/>
    <property type="molecule type" value="Genomic_DNA"/>
</dbReference>
<feature type="domain" description="Phytase-like" evidence="1">
    <location>
        <begin position="73"/>
        <end position="327"/>
    </location>
</feature>
<dbReference type="Pfam" id="PF13449">
    <property type="entry name" value="Phytase-like"/>
    <property type="match status" value="1"/>
</dbReference>
<dbReference type="Proteomes" id="UP000734218">
    <property type="component" value="Unassembled WGS sequence"/>
</dbReference>
<keyword evidence="3" id="KW-1185">Reference proteome</keyword>
<dbReference type="InterPro" id="IPR014567">
    <property type="entry name" value="UCP031900"/>
</dbReference>
<protein>
    <recommendedName>
        <fullName evidence="1">Phytase-like domain-containing protein</fullName>
    </recommendedName>
</protein>
<organism evidence="2 3">
    <name type="scientific">Sphingomonas jejuensis</name>
    <dbReference type="NCBI Taxonomy" id="904715"/>
    <lineage>
        <taxon>Bacteria</taxon>
        <taxon>Pseudomonadati</taxon>
        <taxon>Pseudomonadota</taxon>
        <taxon>Alphaproteobacteria</taxon>
        <taxon>Sphingomonadales</taxon>
        <taxon>Sphingomonadaceae</taxon>
        <taxon>Sphingomonas</taxon>
    </lineage>
</organism>
<reference evidence="2 3" key="1">
    <citation type="submission" date="2020-03" db="EMBL/GenBank/DDBJ databases">
        <title>Genomic Encyclopedia of Type Strains, Phase IV (KMG-IV): sequencing the most valuable type-strain genomes for metagenomic binning, comparative biology and taxonomic classification.</title>
        <authorList>
            <person name="Goeker M."/>
        </authorList>
    </citation>
    <scope>NUCLEOTIDE SEQUENCE [LARGE SCALE GENOMIC DNA]</scope>
    <source>
        <strain evidence="2 3">DSM 27651</strain>
    </source>
</reference>
<comment type="caution">
    <text evidence="2">The sequence shown here is derived from an EMBL/GenBank/DDBJ whole genome shotgun (WGS) entry which is preliminary data.</text>
</comment>
<evidence type="ECO:0000313" key="2">
    <source>
        <dbReference type="EMBL" id="NJC34552.1"/>
    </source>
</evidence>
<sequence>MNDLKRGRRFLAAAAMILLFVGERARPGERDRLGPAVPIMADAVPLDRFDPDRRQVGRLLLREAWALRSADPAFGGFSALAAHGRRFLMVSDGGTLVSFALDRGGGIRDVRHGDLTDGPGDGRLKESRDAESLAHDPATGEWLVGFERANAIGRYDPEFRRLLALARPASMADWPDNAGAEAMARLPDGRVLVFAEGGRTPSGARRALLFDRDPTDPAALATPIAVTPPDGFRVTDAAALPDGRIIALHRRASVTDIRFGRIDGRLTLTDGFSAAIAIYDTATLPSGALRAERVATLAAPLTVDNMEGIAVVPEDGRLFIWILSDDNQKSVERTLLMRFELLP</sequence>
<dbReference type="SUPFAM" id="SSF63829">
    <property type="entry name" value="Calcium-dependent phosphotriesterase"/>
    <property type="match status" value="1"/>
</dbReference>